<dbReference type="GO" id="GO:0005524">
    <property type="term" value="F:ATP binding"/>
    <property type="evidence" value="ECO:0007669"/>
    <property type="project" value="UniProtKB-UniRule"/>
</dbReference>
<dbReference type="SMART" id="SM00878">
    <property type="entry name" value="Biotin_carb_C"/>
    <property type="match status" value="1"/>
</dbReference>
<dbReference type="SUPFAM" id="SSF56059">
    <property type="entry name" value="Glutathione synthetase ATP-binding domain-like"/>
    <property type="match status" value="1"/>
</dbReference>
<feature type="domain" description="Biotin carboxylation" evidence="16">
    <location>
        <begin position="1"/>
        <end position="447"/>
    </location>
</feature>
<proteinExistence type="predicted"/>
<dbReference type="InterPro" id="IPR051602">
    <property type="entry name" value="ACC_Biotin_Carboxylase"/>
</dbReference>
<dbReference type="GO" id="GO:0006633">
    <property type="term" value="P:fatty acid biosynthetic process"/>
    <property type="evidence" value="ECO:0007669"/>
    <property type="project" value="UniProtKB-KW"/>
</dbReference>
<dbReference type="NCBIfam" id="TIGR00514">
    <property type="entry name" value="accC"/>
    <property type="match status" value="1"/>
</dbReference>
<gene>
    <name evidence="17" type="primary">accC</name>
    <name evidence="17" type="ORF">CBP76_02545</name>
</gene>
<dbReference type="FunFam" id="3.30.1490.20:FF:000003">
    <property type="entry name" value="acetyl-CoA carboxylase isoform X1"/>
    <property type="match status" value="1"/>
</dbReference>
<dbReference type="RefSeq" id="WP_102195506.1">
    <property type="nucleotide sequence ID" value="NZ_NIPR01000005.1"/>
</dbReference>
<keyword evidence="14" id="KW-0276">Fatty acid metabolism</keyword>
<evidence type="ECO:0000256" key="8">
    <source>
        <dbReference type="ARBA" id="ARBA00022840"/>
    </source>
</evidence>
<keyword evidence="8 13" id="KW-0067">ATP-binding</keyword>
<evidence type="ECO:0000256" key="6">
    <source>
        <dbReference type="ARBA" id="ARBA00022723"/>
    </source>
</evidence>
<dbReference type="InterPro" id="IPR011054">
    <property type="entry name" value="Rudment_hybrid_motif"/>
</dbReference>
<comment type="caution">
    <text evidence="17">The sequence shown here is derived from an EMBL/GenBank/DDBJ whole genome shotgun (WGS) entry which is preliminary data.</text>
</comment>
<comment type="pathway">
    <text evidence="2 14">Lipid metabolism; malonyl-CoA biosynthesis; malonyl-CoA from acetyl-CoA: step 1/1.</text>
</comment>
<feature type="domain" description="ATP-grasp" evidence="15">
    <location>
        <begin position="120"/>
        <end position="317"/>
    </location>
</feature>
<keyword evidence="5 14" id="KW-0436">Ligase</keyword>
<dbReference type="GO" id="GO:2001295">
    <property type="term" value="P:malonyl-CoA biosynthetic process"/>
    <property type="evidence" value="ECO:0007669"/>
    <property type="project" value="UniProtKB-UniPathway"/>
</dbReference>
<dbReference type="InterPro" id="IPR005482">
    <property type="entry name" value="Biotin_COase_C"/>
</dbReference>
<dbReference type="InterPro" id="IPR005479">
    <property type="entry name" value="CPAse_ATP-bd"/>
</dbReference>
<evidence type="ECO:0000256" key="3">
    <source>
        <dbReference type="ARBA" id="ARBA00011750"/>
    </source>
</evidence>
<comment type="function">
    <text evidence="1 14">This protein is a component of the acetyl coenzyme A carboxylase complex; first, biotin carboxylase catalyzes the carboxylation of the carrier protein and then the transcarboxylase transfers the carboxyl group to form malonyl-CoA.</text>
</comment>
<keyword evidence="14" id="KW-0275">Fatty acid biosynthesis</keyword>
<evidence type="ECO:0000256" key="12">
    <source>
        <dbReference type="ARBA" id="ARBA00048600"/>
    </source>
</evidence>
<protein>
    <recommendedName>
        <fullName evidence="4 14">Biotin carboxylase</fullName>
        <ecNumber evidence="4 14">6.3.4.14</ecNumber>
    </recommendedName>
    <alternativeName>
        <fullName evidence="14">Acetyl-coenzyme A carboxylase biotin carboxylase subunit A</fullName>
    </alternativeName>
</protein>
<comment type="subunit">
    <text evidence="3 14">Acetyl-CoA carboxylase is a heterohexamer of biotin carboxyl carrier protein, biotin carboxylase and the two subunits of carboxyl transferase in a 2:2 complex.</text>
</comment>
<dbReference type="Proteomes" id="UP000235649">
    <property type="component" value="Unassembled WGS sequence"/>
</dbReference>
<evidence type="ECO:0000256" key="7">
    <source>
        <dbReference type="ARBA" id="ARBA00022741"/>
    </source>
</evidence>
<evidence type="ECO:0000313" key="18">
    <source>
        <dbReference type="Proteomes" id="UP000235649"/>
    </source>
</evidence>
<sequence length="457" mass="50749">MLKKILVANRGEIAVQIIRAIHDMGITAVAVYSEADKDSLFVKLADETVCIGKGPSDDSYLNMLRIINAANLTGCDAIHPGYGFLSENAQFAELCEKCSLKFIGPNYETISLMGDKSKAREKMNDIGVPVIPGSNGAVSSVLEAEKTAKKIGFPVLLKSAMGGGGKGIRRVDHLEDLKSAFYEAQQESRISYNSDEIYIEKLICNAKHVEMQVLSDNYGNVVYLPERDCSVQRNHQKVIEESPCTAISSKERTYLGSIVSQATKEIGYVNTGTYEFLMDESHNFYFVEMNTRIQVEYTVTEAITGFELIKIQIMIASGEKLPIEQKDVLIRGHALECRLNAEDVERNFSPQPGKITNLFFPIGTLGVRIDSGILEGSTVPPYYDSMLAKIIVSLDSRNDAIDKMTRVLSEASIDGIKTNLEFLKFLINTNEFKDGSFNTNFVEENMDSWRGDQNDKS</sequence>
<keyword evidence="11 14" id="KW-0092">Biotin</keyword>
<dbReference type="SUPFAM" id="SSF51246">
    <property type="entry name" value="Rudiment single hybrid motif"/>
    <property type="match status" value="1"/>
</dbReference>
<dbReference type="PROSITE" id="PS50975">
    <property type="entry name" value="ATP_GRASP"/>
    <property type="match status" value="1"/>
</dbReference>
<evidence type="ECO:0000313" key="17">
    <source>
        <dbReference type="EMBL" id="PMD73173.1"/>
    </source>
</evidence>
<dbReference type="Pfam" id="PF00289">
    <property type="entry name" value="Biotin_carb_N"/>
    <property type="match status" value="1"/>
</dbReference>
<dbReference type="InterPro" id="IPR005481">
    <property type="entry name" value="BC-like_N"/>
</dbReference>
<dbReference type="PANTHER" id="PTHR48095:SF2">
    <property type="entry name" value="BIOTIN CARBOXYLASE, CHLOROPLASTIC"/>
    <property type="match status" value="1"/>
</dbReference>
<dbReference type="InterPro" id="IPR011761">
    <property type="entry name" value="ATP-grasp"/>
</dbReference>
<dbReference type="PROSITE" id="PS00866">
    <property type="entry name" value="CPSASE_1"/>
    <property type="match status" value="1"/>
</dbReference>
<accession>A0A2N7AWP1</accession>
<organism evidence="17 18">
    <name type="scientific">Companilactobacillus nuruki</name>
    <dbReference type="NCBI Taxonomy" id="1993540"/>
    <lineage>
        <taxon>Bacteria</taxon>
        <taxon>Bacillati</taxon>
        <taxon>Bacillota</taxon>
        <taxon>Bacilli</taxon>
        <taxon>Lactobacillales</taxon>
        <taxon>Lactobacillaceae</taxon>
        <taxon>Companilactobacillus</taxon>
    </lineage>
</organism>
<keyword evidence="6" id="KW-0479">Metal-binding</keyword>
<evidence type="ECO:0000256" key="2">
    <source>
        <dbReference type="ARBA" id="ARBA00004956"/>
    </source>
</evidence>
<evidence type="ECO:0000256" key="9">
    <source>
        <dbReference type="ARBA" id="ARBA00022842"/>
    </source>
</evidence>
<keyword evidence="18" id="KW-1185">Reference proteome</keyword>
<dbReference type="InterPro" id="IPR004549">
    <property type="entry name" value="Acetyl_CoA_COase_biotin_COase"/>
</dbReference>
<evidence type="ECO:0000256" key="11">
    <source>
        <dbReference type="ARBA" id="ARBA00023267"/>
    </source>
</evidence>
<comment type="catalytic activity">
    <reaction evidence="12 14">
        <text>N(6)-biotinyl-L-lysyl-[protein] + hydrogencarbonate + ATP = N(6)-carboxybiotinyl-L-lysyl-[protein] + ADP + phosphate + H(+)</text>
        <dbReference type="Rhea" id="RHEA:13501"/>
        <dbReference type="Rhea" id="RHEA-COMP:10505"/>
        <dbReference type="Rhea" id="RHEA-COMP:10506"/>
        <dbReference type="ChEBI" id="CHEBI:15378"/>
        <dbReference type="ChEBI" id="CHEBI:17544"/>
        <dbReference type="ChEBI" id="CHEBI:30616"/>
        <dbReference type="ChEBI" id="CHEBI:43474"/>
        <dbReference type="ChEBI" id="CHEBI:83144"/>
        <dbReference type="ChEBI" id="CHEBI:83145"/>
        <dbReference type="ChEBI" id="CHEBI:456216"/>
        <dbReference type="EC" id="6.3.4.14"/>
    </reaction>
</comment>
<dbReference type="InterPro" id="IPR016185">
    <property type="entry name" value="PreATP-grasp_dom_sf"/>
</dbReference>
<dbReference type="SUPFAM" id="SSF52440">
    <property type="entry name" value="PreATP-grasp domain"/>
    <property type="match status" value="1"/>
</dbReference>
<dbReference type="Gene3D" id="3.30.470.20">
    <property type="entry name" value="ATP-grasp fold, B domain"/>
    <property type="match status" value="1"/>
</dbReference>
<dbReference type="GO" id="GO:0046872">
    <property type="term" value="F:metal ion binding"/>
    <property type="evidence" value="ECO:0007669"/>
    <property type="project" value="UniProtKB-KW"/>
</dbReference>
<dbReference type="UniPathway" id="UPA00655">
    <property type="reaction ID" value="UER00711"/>
</dbReference>
<dbReference type="OrthoDB" id="9807469at2"/>
<evidence type="ECO:0000259" key="16">
    <source>
        <dbReference type="PROSITE" id="PS50979"/>
    </source>
</evidence>
<evidence type="ECO:0000256" key="13">
    <source>
        <dbReference type="PROSITE-ProRule" id="PRU00409"/>
    </source>
</evidence>
<dbReference type="EMBL" id="NIPR01000005">
    <property type="protein sequence ID" value="PMD73173.1"/>
    <property type="molecule type" value="Genomic_DNA"/>
</dbReference>
<dbReference type="GO" id="GO:0004075">
    <property type="term" value="F:biotin carboxylase activity"/>
    <property type="evidence" value="ECO:0007669"/>
    <property type="project" value="UniProtKB-EC"/>
</dbReference>
<evidence type="ECO:0000256" key="14">
    <source>
        <dbReference type="RuleBase" id="RU365063"/>
    </source>
</evidence>
<keyword evidence="14" id="KW-0443">Lipid metabolism</keyword>
<name>A0A2N7AWP1_9LACO</name>
<evidence type="ECO:0000256" key="10">
    <source>
        <dbReference type="ARBA" id="ARBA00023211"/>
    </source>
</evidence>
<keyword evidence="9" id="KW-0460">Magnesium</keyword>
<evidence type="ECO:0000256" key="5">
    <source>
        <dbReference type="ARBA" id="ARBA00022598"/>
    </source>
</evidence>
<dbReference type="AlphaFoldDB" id="A0A2N7AWP1"/>
<dbReference type="Pfam" id="PF02785">
    <property type="entry name" value="Biotin_carb_C"/>
    <property type="match status" value="1"/>
</dbReference>
<keyword evidence="14" id="KW-0444">Lipid biosynthesis</keyword>
<dbReference type="PANTHER" id="PTHR48095">
    <property type="entry name" value="PYRUVATE CARBOXYLASE SUBUNIT A"/>
    <property type="match status" value="1"/>
</dbReference>
<dbReference type="Pfam" id="PF02786">
    <property type="entry name" value="CPSase_L_D2"/>
    <property type="match status" value="1"/>
</dbReference>
<dbReference type="InterPro" id="IPR011764">
    <property type="entry name" value="Biotin_carboxylation_dom"/>
</dbReference>
<reference evidence="17 18" key="1">
    <citation type="submission" date="2017-05" db="EMBL/GenBank/DDBJ databases">
        <title>Lactobacillus nurukis nov., sp. nov., isolated from nuruk.</title>
        <authorList>
            <person name="Kim S.-J."/>
        </authorList>
    </citation>
    <scope>NUCLEOTIDE SEQUENCE [LARGE SCALE GENOMIC DNA]</scope>
    <source>
        <strain evidence="17 18">SYF10-1a</strain>
    </source>
</reference>
<keyword evidence="10" id="KW-0464">Manganese</keyword>
<dbReference type="PROSITE" id="PS50979">
    <property type="entry name" value="BC"/>
    <property type="match status" value="1"/>
</dbReference>
<evidence type="ECO:0000256" key="4">
    <source>
        <dbReference type="ARBA" id="ARBA00013263"/>
    </source>
</evidence>
<evidence type="ECO:0000256" key="1">
    <source>
        <dbReference type="ARBA" id="ARBA00003761"/>
    </source>
</evidence>
<evidence type="ECO:0000259" key="15">
    <source>
        <dbReference type="PROSITE" id="PS50975"/>
    </source>
</evidence>
<keyword evidence="7 13" id="KW-0547">Nucleotide-binding</keyword>
<dbReference type="NCBIfam" id="NF006367">
    <property type="entry name" value="PRK08591.1"/>
    <property type="match status" value="1"/>
</dbReference>
<dbReference type="FunFam" id="3.40.50.20:FF:000010">
    <property type="entry name" value="Propionyl-CoA carboxylase subunit alpha"/>
    <property type="match status" value="1"/>
</dbReference>
<dbReference type="EC" id="6.3.4.14" evidence="4 14"/>